<protein>
    <submittedName>
        <fullName evidence="4">GNAT family N-acetyltransferase</fullName>
    </submittedName>
</protein>
<feature type="domain" description="N-acetyltransferase" evidence="3">
    <location>
        <begin position="4"/>
        <end position="152"/>
    </location>
</feature>
<dbReference type="InterPro" id="IPR050832">
    <property type="entry name" value="Bact_Acetyltransf"/>
</dbReference>
<dbReference type="Gene3D" id="3.40.630.30">
    <property type="match status" value="1"/>
</dbReference>
<gene>
    <name evidence="4" type="ORF">G3574_13605</name>
</gene>
<dbReference type="SUPFAM" id="SSF55729">
    <property type="entry name" value="Acyl-CoA N-acyltransferases (Nat)"/>
    <property type="match status" value="1"/>
</dbReference>
<dbReference type="InterPro" id="IPR000182">
    <property type="entry name" value="GNAT_dom"/>
</dbReference>
<evidence type="ECO:0000313" key="4">
    <source>
        <dbReference type="EMBL" id="NEX62120.1"/>
    </source>
</evidence>
<evidence type="ECO:0000313" key="5">
    <source>
        <dbReference type="Proteomes" id="UP000482155"/>
    </source>
</evidence>
<keyword evidence="5" id="KW-1185">Reference proteome</keyword>
<accession>A0A6B3SMP3</accession>
<dbReference type="CDD" id="cd04301">
    <property type="entry name" value="NAT_SF"/>
    <property type="match status" value="1"/>
</dbReference>
<evidence type="ECO:0000256" key="2">
    <source>
        <dbReference type="ARBA" id="ARBA00023315"/>
    </source>
</evidence>
<evidence type="ECO:0000256" key="1">
    <source>
        <dbReference type="ARBA" id="ARBA00022679"/>
    </source>
</evidence>
<dbReference type="Proteomes" id="UP000482155">
    <property type="component" value="Unassembled WGS sequence"/>
</dbReference>
<dbReference type="PROSITE" id="PS51186">
    <property type="entry name" value="GNAT"/>
    <property type="match status" value="1"/>
</dbReference>
<keyword evidence="2" id="KW-0012">Acyltransferase</keyword>
<dbReference type="GO" id="GO:0016747">
    <property type="term" value="F:acyltransferase activity, transferring groups other than amino-acyl groups"/>
    <property type="evidence" value="ECO:0007669"/>
    <property type="project" value="InterPro"/>
</dbReference>
<dbReference type="RefSeq" id="WP_163964020.1">
    <property type="nucleotide sequence ID" value="NZ_JAAIVB010000045.1"/>
</dbReference>
<comment type="caution">
    <text evidence="4">The sequence shown here is derived from an EMBL/GenBank/DDBJ whole genome shotgun (WGS) entry which is preliminary data.</text>
</comment>
<dbReference type="Pfam" id="PF13673">
    <property type="entry name" value="Acetyltransf_10"/>
    <property type="match status" value="1"/>
</dbReference>
<sequence>MPPFLIKPVEPGDVDTLRAWMPRIVDIAVTSSDRLLAEMTANVLGNLDWWQANPEKCCHLKCVIDGELAGVVLVKNFWNLCSLFVDPEYHRQGMGRALVDAAAAACRGRSEKNALWLNAAPKAVAFYARLGFVERPSSASLPPGFVAMMRDL</sequence>
<dbReference type="PANTHER" id="PTHR43877">
    <property type="entry name" value="AMINOALKYLPHOSPHONATE N-ACETYLTRANSFERASE-RELATED-RELATED"/>
    <property type="match status" value="1"/>
</dbReference>
<proteinExistence type="predicted"/>
<dbReference type="EMBL" id="JAAIVB010000045">
    <property type="protein sequence ID" value="NEX62120.1"/>
    <property type="molecule type" value="Genomic_DNA"/>
</dbReference>
<dbReference type="InterPro" id="IPR016181">
    <property type="entry name" value="Acyl_CoA_acyltransferase"/>
</dbReference>
<dbReference type="AlphaFoldDB" id="A0A6B3SMP3"/>
<reference evidence="4 5" key="1">
    <citation type="submission" date="2020-02" db="EMBL/GenBank/DDBJ databases">
        <authorList>
            <person name="Kim M.K."/>
        </authorList>
    </citation>
    <scope>NUCLEOTIDE SEQUENCE [LARGE SCALE GENOMIC DNA]</scope>
    <source>
        <strain evidence="4 5">17J57-3</strain>
    </source>
</reference>
<organism evidence="4 5">
    <name type="scientific">Noviherbaspirillum galbum</name>
    <dbReference type="NCBI Taxonomy" id="2709383"/>
    <lineage>
        <taxon>Bacteria</taxon>
        <taxon>Pseudomonadati</taxon>
        <taxon>Pseudomonadota</taxon>
        <taxon>Betaproteobacteria</taxon>
        <taxon>Burkholderiales</taxon>
        <taxon>Oxalobacteraceae</taxon>
        <taxon>Noviherbaspirillum</taxon>
    </lineage>
</organism>
<keyword evidence="1 4" id="KW-0808">Transferase</keyword>
<evidence type="ECO:0000259" key="3">
    <source>
        <dbReference type="PROSITE" id="PS51186"/>
    </source>
</evidence>
<name>A0A6B3SMP3_9BURK</name>